<reference evidence="3 4" key="1">
    <citation type="submission" date="2023-07" db="EMBL/GenBank/DDBJ databases">
        <title>Genomic Encyclopedia of Type Strains, Phase IV (KMG-IV): sequencing the most valuable type-strain genomes for metagenomic binning, comparative biology and taxonomic classification.</title>
        <authorList>
            <person name="Goeker M."/>
        </authorList>
    </citation>
    <scope>NUCLEOTIDE SEQUENCE [LARGE SCALE GENOMIC DNA]</scope>
    <source>
        <strain evidence="3 4">DSM 338</strain>
    </source>
</reference>
<dbReference type="EMBL" id="JAVDPY010000010">
    <property type="protein sequence ID" value="MDR6336149.1"/>
    <property type="molecule type" value="Genomic_DNA"/>
</dbReference>
<evidence type="ECO:0000259" key="2">
    <source>
        <dbReference type="Pfam" id="PF16998"/>
    </source>
</evidence>
<feature type="region of interest" description="Disordered" evidence="1">
    <location>
        <begin position="98"/>
        <end position="119"/>
    </location>
</feature>
<protein>
    <submittedName>
        <fullName evidence="3">Surface antigen</fullName>
    </submittedName>
</protein>
<dbReference type="RefSeq" id="WP_281809548.1">
    <property type="nucleotide sequence ID" value="NZ_BSDO01000009.1"/>
</dbReference>
<accession>A0ABU1KNI0</accession>
<organism evidence="3 4">
    <name type="scientific">Xanthobacter flavus</name>
    <dbReference type="NCBI Taxonomy" id="281"/>
    <lineage>
        <taxon>Bacteria</taxon>
        <taxon>Pseudomonadati</taxon>
        <taxon>Pseudomonadota</taxon>
        <taxon>Alphaproteobacteria</taxon>
        <taxon>Hyphomicrobiales</taxon>
        <taxon>Xanthobacteraceae</taxon>
        <taxon>Xanthobacter</taxon>
    </lineage>
</organism>
<name>A0ABU1KNI0_XANFL</name>
<proteinExistence type="predicted"/>
<sequence>MSDRSHASRGGFIVLYRSVGRPREGLAAMAGACLLAALLSGCASAPFHDDDSLVTGSIKATPASLPVPEGPAPKGITAGDWTQAKLALDQALAARDGDVSVPWDNPETGTRGTATPVGPTQAGCRGFMISLVDGKSADRWVQGEACKGRTGTVLNQVRLLGRA</sequence>
<comment type="caution">
    <text evidence="3">The sequence shown here is derived from an EMBL/GenBank/DDBJ whole genome shotgun (WGS) entry which is preliminary data.</text>
</comment>
<evidence type="ECO:0000313" key="4">
    <source>
        <dbReference type="Proteomes" id="UP001245370"/>
    </source>
</evidence>
<gene>
    <name evidence="3" type="ORF">GGQ86_004647</name>
</gene>
<evidence type="ECO:0000313" key="3">
    <source>
        <dbReference type="EMBL" id="MDR6336149.1"/>
    </source>
</evidence>
<dbReference type="GeneID" id="95765270"/>
<evidence type="ECO:0000256" key="1">
    <source>
        <dbReference type="SAM" id="MobiDB-lite"/>
    </source>
</evidence>
<dbReference type="Proteomes" id="UP001245370">
    <property type="component" value="Unassembled WGS sequence"/>
</dbReference>
<feature type="domain" description="Surface antigen" evidence="2">
    <location>
        <begin position="49"/>
        <end position="151"/>
    </location>
</feature>
<dbReference type="Pfam" id="PF16998">
    <property type="entry name" value="17kDa_Anti_2"/>
    <property type="match status" value="1"/>
</dbReference>
<dbReference type="InterPro" id="IPR032635">
    <property type="entry name" value="Anti_2"/>
</dbReference>
<keyword evidence="4" id="KW-1185">Reference proteome</keyword>